<feature type="domain" description="IPT/TIG" evidence="1">
    <location>
        <begin position="22"/>
        <end position="104"/>
    </location>
</feature>
<dbReference type="InterPro" id="IPR014756">
    <property type="entry name" value="Ig_E-set"/>
</dbReference>
<organism evidence="2">
    <name type="scientific">marine sediment metagenome</name>
    <dbReference type="NCBI Taxonomy" id="412755"/>
    <lineage>
        <taxon>unclassified sequences</taxon>
        <taxon>metagenomes</taxon>
        <taxon>ecological metagenomes</taxon>
    </lineage>
</organism>
<dbReference type="SMART" id="SM00429">
    <property type="entry name" value="IPT"/>
    <property type="match status" value="1"/>
</dbReference>
<dbReference type="CDD" id="cd00102">
    <property type="entry name" value="IPT"/>
    <property type="match status" value="2"/>
</dbReference>
<evidence type="ECO:0000313" key="2">
    <source>
        <dbReference type="EMBL" id="KKM27841.1"/>
    </source>
</evidence>
<dbReference type="AlphaFoldDB" id="A0A0F9IJQ2"/>
<dbReference type="InterPro" id="IPR013783">
    <property type="entry name" value="Ig-like_fold"/>
</dbReference>
<dbReference type="EMBL" id="LAZR01012247">
    <property type="protein sequence ID" value="KKM27841.1"/>
    <property type="molecule type" value="Genomic_DNA"/>
</dbReference>
<dbReference type="SUPFAM" id="SSF81296">
    <property type="entry name" value="E set domains"/>
    <property type="match status" value="2"/>
</dbReference>
<reference evidence="2" key="1">
    <citation type="journal article" date="2015" name="Nature">
        <title>Complex archaea that bridge the gap between prokaryotes and eukaryotes.</title>
        <authorList>
            <person name="Spang A."/>
            <person name="Saw J.H."/>
            <person name="Jorgensen S.L."/>
            <person name="Zaremba-Niedzwiedzka K."/>
            <person name="Martijn J."/>
            <person name="Lind A.E."/>
            <person name="van Eijk R."/>
            <person name="Schleper C."/>
            <person name="Guy L."/>
            <person name="Ettema T.J."/>
        </authorList>
    </citation>
    <scope>NUCLEOTIDE SEQUENCE</scope>
</reference>
<dbReference type="PANTHER" id="PTHR22625:SF70">
    <property type="entry name" value="PLEXIN A, ISOFORM A"/>
    <property type="match status" value="1"/>
</dbReference>
<dbReference type="InterPro" id="IPR002909">
    <property type="entry name" value="IPT_dom"/>
</dbReference>
<accession>A0A0F9IJQ2</accession>
<proteinExistence type="predicted"/>
<gene>
    <name evidence="2" type="ORF">LCGC14_1570680</name>
</gene>
<dbReference type="Pfam" id="PF01833">
    <property type="entry name" value="TIG"/>
    <property type="match status" value="2"/>
</dbReference>
<dbReference type="PANTHER" id="PTHR22625">
    <property type="entry name" value="PLEXIN"/>
    <property type="match status" value="1"/>
</dbReference>
<evidence type="ECO:0000259" key="1">
    <source>
        <dbReference type="SMART" id="SM00429"/>
    </source>
</evidence>
<comment type="caution">
    <text evidence="2">The sequence shown here is derived from an EMBL/GenBank/DDBJ whole genome shotgun (WGS) entry which is preliminary data.</text>
</comment>
<sequence length="175" mass="18162">MAPNPFAPGLLQRRRKLAYRTFPFIHGISPVSGRIAGGTSVTITGLNFRLGATVLFDDSAATNVVVVDSETITCDTPAEDAAIVDVKVTVGSEIAIGKKLFTFFDAVIIKVTPAFGNIVGGTAVVIEGYGFISGSTITFDGVAATGVLFVDSQHLHCTTPARTGVGFVDVVVTSP</sequence>
<protein>
    <recommendedName>
        <fullName evidence="1">IPT/TIG domain-containing protein</fullName>
    </recommendedName>
</protein>
<dbReference type="GO" id="GO:0017154">
    <property type="term" value="F:semaphorin receptor activity"/>
    <property type="evidence" value="ECO:0007669"/>
    <property type="project" value="InterPro"/>
</dbReference>
<dbReference type="InterPro" id="IPR031148">
    <property type="entry name" value="Plexin"/>
</dbReference>
<name>A0A0F9IJQ2_9ZZZZ</name>
<dbReference type="Gene3D" id="2.60.40.10">
    <property type="entry name" value="Immunoglobulins"/>
    <property type="match status" value="2"/>
</dbReference>